<accession>A0A8K0F0F9</accession>
<dbReference type="InterPro" id="IPR000477">
    <property type="entry name" value="RT_dom"/>
</dbReference>
<evidence type="ECO:0000313" key="2">
    <source>
        <dbReference type="EMBL" id="CAH1272904.1"/>
    </source>
</evidence>
<dbReference type="PANTHER" id="PTHR47027:SF20">
    <property type="entry name" value="REVERSE TRANSCRIPTASE-LIKE PROTEIN WITH RNA-DIRECTED DNA POLYMERASE DOMAIN"/>
    <property type="match status" value="1"/>
</dbReference>
<dbReference type="EMBL" id="OV696694">
    <property type="protein sequence ID" value="CAH1272904.1"/>
    <property type="molecule type" value="Genomic_DNA"/>
</dbReference>
<dbReference type="Pfam" id="PF00078">
    <property type="entry name" value="RVT_1"/>
    <property type="match status" value="1"/>
</dbReference>
<protein>
    <submittedName>
        <fullName evidence="2">Hypp5001 protein</fullName>
    </submittedName>
</protein>
<organism evidence="2 3">
    <name type="scientific">Branchiostoma lanceolatum</name>
    <name type="common">Common lancelet</name>
    <name type="synonym">Amphioxus lanceolatum</name>
    <dbReference type="NCBI Taxonomy" id="7740"/>
    <lineage>
        <taxon>Eukaryota</taxon>
        <taxon>Metazoa</taxon>
        <taxon>Chordata</taxon>
        <taxon>Cephalochordata</taxon>
        <taxon>Leptocardii</taxon>
        <taxon>Amphioxiformes</taxon>
        <taxon>Branchiostomatidae</taxon>
        <taxon>Branchiostoma</taxon>
    </lineage>
</organism>
<gene>
    <name evidence="2" type="primary">Hypp5001</name>
    <name evidence="2" type="ORF">BLAG_LOCUS24417</name>
</gene>
<reference evidence="2" key="1">
    <citation type="submission" date="2022-01" db="EMBL/GenBank/DDBJ databases">
        <authorList>
            <person name="Braso-Vives M."/>
        </authorList>
    </citation>
    <scope>NUCLEOTIDE SEQUENCE</scope>
</reference>
<feature type="domain" description="Reverse transcriptase" evidence="1">
    <location>
        <begin position="153"/>
        <end position="440"/>
    </location>
</feature>
<evidence type="ECO:0000259" key="1">
    <source>
        <dbReference type="PROSITE" id="PS50878"/>
    </source>
</evidence>
<dbReference type="AlphaFoldDB" id="A0A8K0F0F9"/>
<evidence type="ECO:0000313" key="3">
    <source>
        <dbReference type="Proteomes" id="UP000838412"/>
    </source>
</evidence>
<dbReference type="CDD" id="cd01650">
    <property type="entry name" value="RT_nLTR_like"/>
    <property type="match status" value="1"/>
</dbReference>
<name>A0A8K0F0F9_BRALA</name>
<dbReference type="PROSITE" id="PS50878">
    <property type="entry name" value="RT_POL"/>
    <property type="match status" value="1"/>
</dbReference>
<dbReference type="OrthoDB" id="6220800at2759"/>
<dbReference type="Proteomes" id="UP000838412">
    <property type="component" value="Chromosome 9"/>
</dbReference>
<proteinExistence type="predicted"/>
<keyword evidence="3" id="KW-1185">Reference proteome</keyword>
<sequence>MVKKSCKVDDNNWALRLASDLEDAAKQGNQREVWQKIRILSNKRSKKSTAVRDKSGKLISDPDVQRERWAEHFSELLNPQQDDSDLTVLDGIAGVPSFDYLGDSDGPPTREEIQNALKKLKNHKSPGIDEITNEQLKYGAPGLTKALEILFAKVWDGEVIPEDWSKGIIIVLPKKGDSTYCSNNRGITLRSTASKLFQIIVLGRINKGLESLLRENQCGFRKNRSCIDQIYSLQTIIHKTIEYNIPLYINFIDFKAAFDSIKREFIWKAFSFYGLPAKYIRVLQAFFYNTVSAVRVNGEQSNWFNVESGTGQGDIQGPPVFNVCINLAAYLTEQNKQLSTGAVLLQETPGKPAVSVMDTDYADDMALLDNTKPGLQETTDLLCNYSSLGGLKANAKKTQSMAIGKHITQRPYTEEETLSITVEGCEVEQVSTFTYLGTVFSSDGTMDAELSQRIQKASGAFSQLGKIWNNSHIHLSTKIKIYEAAIFTILTYGSEVWVTTKAQSHRLEAFHQRCLRRILRVRWFHRVTNQSVLEQTGTTSVEAVVAANRIRWLGHMIRMPKERLPRFLLDWNPNHGKRSRGRPRRTWLDSVLDDIRRAVGNTNLTLTDIEGMALDRANWRRIAARRRGRTTHPDAGDSPSDET</sequence>
<dbReference type="PANTHER" id="PTHR47027">
    <property type="entry name" value="REVERSE TRANSCRIPTASE DOMAIN-CONTAINING PROTEIN"/>
    <property type="match status" value="1"/>
</dbReference>